<dbReference type="InterPro" id="IPR003567">
    <property type="entry name" value="Cyt_c_biogenesis"/>
</dbReference>
<organism evidence="6 7">
    <name type="scientific">Flexibacter flexilis DSM 6793</name>
    <dbReference type="NCBI Taxonomy" id="927664"/>
    <lineage>
        <taxon>Bacteria</taxon>
        <taxon>Pseudomonadati</taxon>
        <taxon>Bacteroidota</taxon>
        <taxon>Cytophagia</taxon>
        <taxon>Cytophagales</taxon>
        <taxon>Flexibacteraceae</taxon>
        <taxon>Flexibacter</taxon>
    </lineage>
</organism>
<dbReference type="AlphaFoldDB" id="A0A1I1NR46"/>
<feature type="transmembrane region" description="Helical" evidence="3">
    <location>
        <begin position="274"/>
        <end position="290"/>
    </location>
</feature>
<reference evidence="6 7" key="1">
    <citation type="submission" date="2016-10" db="EMBL/GenBank/DDBJ databases">
        <authorList>
            <person name="de Groot N.N."/>
        </authorList>
    </citation>
    <scope>NUCLEOTIDE SEQUENCE [LARGE SCALE GENOMIC DNA]</scope>
    <source>
        <strain evidence="6 7">DSM 6793</strain>
    </source>
</reference>
<dbReference type="GO" id="GO:0020037">
    <property type="term" value="F:heme binding"/>
    <property type="evidence" value="ECO:0007669"/>
    <property type="project" value="InterPro"/>
</dbReference>
<feature type="transmembrane region" description="Helical" evidence="3">
    <location>
        <begin position="459"/>
        <end position="477"/>
    </location>
</feature>
<gene>
    <name evidence="6" type="ORF">SAMN05421780_11820</name>
</gene>
<dbReference type="STRING" id="927664.SAMN05421780_11820"/>
<feature type="transmembrane region" description="Helical" evidence="3">
    <location>
        <begin position="202"/>
        <end position="221"/>
    </location>
</feature>
<feature type="transmembrane region" description="Helical" evidence="3">
    <location>
        <begin position="129"/>
        <end position="149"/>
    </location>
</feature>
<dbReference type="GO" id="GO:0016020">
    <property type="term" value="C:membrane"/>
    <property type="evidence" value="ECO:0007669"/>
    <property type="project" value="InterPro"/>
</dbReference>
<evidence type="ECO:0000259" key="5">
    <source>
        <dbReference type="Pfam" id="PF16327"/>
    </source>
</evidence>
<dbReference type="PANTHER" id="PTHR43653">
    <property type="entry name" value="CYTOCHROME C ASSEMBLY PROTEIN-RELATED"/>
    <property type="match status" value="1"/>
</dbReference>
<dbReference type="PRINTS" id="PR01410">
    <property type="entry name" value="CCBIOGENESIS"/>
</dbReference>
<evidence type="ECO:0000256" key="3">
    <source>
        <dbReference type="SAM" id="Phobius"/>
    </source>
</evidence>
<feature type="transmembrane region" description="Helical" evidence="3">
    <location>
        <begin position="49"/>
        <end position="70"/>
    </location>
</feature>
<feature type="transmembrane region" description="Helical" evidence="3">
    <location>
        <begin position="104"/>
        <end position="122"/>
    </location>
</feature>
<keyword evidence="2" id="KW-0201">Cytochrome c-type biogenesis</keyword>
<feature type="transmembrane region" description="Helical" evidence="3">
    <location>
        <begin position="334"/>
        <end position="356"/>
    </location>
</feature>
<dbReference type="GO" id="GO:0015232">
    <property type="term" value="F:heme transmembrane transporter activity"/>
    <property type="evidence" value="ECO:0007669"/>
    <property type="project" value="InterPro"/>
</dbReference>
<dbReference type="Pfam" id="PF16327">
    <property type="entry name" value="CcmF_C"/>
    <property type="match status" value="1"/>
</dbReference>
<feature type="transmembrane region" description="Helical" evidence="3">
    <location>
        <begin position="233"/>
        <end position="254"/>
    </location>
</feature>
<feature type="transmembrane region" description="Helical" evidence="3">
    <location>
        <begin position="302"/>
        <end position="322"/>
    </location>
</feature>
<dbReference type="InterPro" id="IPR002541">
    <property type="entry name" value="Cyt_c_assembly"/>
</dbReference>
<name>A0A1I1NR46_9BACT</name>
<evidence type="ECO:0000256" key="1">
    <source>
        <dbReference type="ARBA" id="ARBA00009186"/>
    </source>
</evidence>
<feature type="domain" description="Cytochrome c assembly protein" evidence="4">
    <location>
        <begin position="100"/>
        <end position="320"/>
    </location>
</feature>
<keyword evidence="7" id="KW-1185">Reference proteome</keyword>
<keyword evidence="3" id="KW-0812">Transmembrane</keyword>
<keyword evidence="3" id="KW-0472">Membrane</keyword>
<feature type="transmembrane region" description="Helical" evidence="3">
    <location>
        <begin position="514"/>
        <end position="534"/>
    </location>
</feature>
<feature type="transmembrane region" description="Helical" evidence="3">
    <location>
        <begin position="427"/>
        <end position="447"/>
    </location>
</feature>
<comment type="similarity">
    <text evidence="1">Belongs to the CcmF/CycK/Ccl1/NrfE/CcsA family.</text>
</comment>
<protein>
    <submittedName>
        <fullName evidence="6">Cytochrome c-type biogenesis protein CcmF</fullName>
    </submittedName>
</protein>
<dbReference type="PANTHER" id="PTHR43653:SF1">
    <property type="entry name" value="CYTOCHROME C-TYPE BIOGENESIS PROTEIN CCMF"/>
    <property type="match status" value="1"/>
</dbReference>
<feature type="transmembrane region" description="Helical" evidence="3">
    <location>
        <begin position="376"/>
        <end position="398"/>
    </location>
</feature>
<dbReference type="EMBL" id="FOLE01000018">
    <property type="protein sequence ID" value="SFD00089.1"/>
    <property type="molecule type" value="Genomic_DNA"/>
</dbReference>
<feature type="transmembrane region" description="Helical" evidence="3">
    <location>
        <begin position="6"/>
        <end position="28"/>
    </location>
</feature>
<evidence type="ECO:0000313" key="7">
    <source>
        <dbReference type="Proteomes" id="UP000199514"/>
    </source>
</evidence>
<dbReference type="InterPro" id="IPR032523">
    <property type="entry name" value="CcmF_C"/>
</dbReference>
<feature type="domain" description="Cytochrome c-type biogenesis protein CcmF C-terminal" evidence="5">
    <location>
        <begin position="341"/>
        <end position="557"/>
    </location>
</feature>
<dbReference type="RefSeq" id="WP_245756758.1">
    <property type="nucleotide sequence ID" value="NZ_FOLE01000018.1"/>
</dbReference>
<evidence type="ECO:0000256" key="2">
    <source>
        <dbReference type="ARBA" id="ARBA00022748"/>
    </source>
</evidence>
<sequence>MHYTIGNIGHLGVIISFVAAWVAAFAYWQATRHETVESAHKDWKQFARLFFYVHSASVVMVIVALFAIIYNHYYEYHYAWGHSSRNLPVHYMISCFWEGQEGSFLLWIFWHALLGIIIIHTNKTWETPVMTVFALVQGFLASMILGVLIGDVKIGSSPFILMRDAMANIPIFQMNPEYIPQDGRGLNPLLQNYWMVIHPPTLFLGFAATLIPFSYAIAGLWQKRYQEWLRPALPWALFGVTILGIGILMGGYWAYETLNFGGYWNWDPVENAVYIPWLVMVAAIHTMISHRKNQSALKSSMILSITTFVLVLYATFLTRSGILGNASVHSFTDLGLSGQLLVYLLAFVILAVVMLAWRWKEIPTTEKEASTYSREFWIFIGVVVMCLASFQVLAATSIPVFNKILEALGIDSQAAPPADPVPFYTQWQMWFSVFVAILSGVGQFFWWEKIDKNTLIKTLTTPLIVALLASSVIIALGVTQWDYIVLVTCSMFSIAANGIILAKLLKGSLRMAGGAIAHIGIAMMLLGILFSSGYSRIISLNTSGMVYNKDFSTELNRDNIMLWRNTPTRMSDFTLTYKGDCIEVDGFPTYVKKEYLRTAPDPYRAITRAELVYNDKTYFKKGDTVRISPENTYYAVEYQQEGKEPFVLFPRAQVNPNMGLMASPDIKRFWNKDLYTHVSSVPDPEQEKKWSETEQYTLAVGDTFIANDFIAQLVDVQKVNDLEGTELSANDAAVKAIVRIMGKDQNYIAEPVFAIKDGQVGRFSHTIDDLGVRFTLLDINPQTGKFTIGLNTSQKDWIILKAVEKPLINVLWIGTFVLVIGFCIAIARRYKEFKLMRDKGQE</sequence>
<evidence type="ECO:0000259" key="4">
    <source>
        <dbReference type="Pfam" id="PF01578"/>
    </source>
</evidence>
<dbReference type="Proteomes" id="UP000199514">
    <property type="component" value="Unassembled WGS sequence"/>
</dbReference>
<keyword evidence="3" id="KW-1133">Transmembrane helix</keyword>
<evidence type="ECO:0000313" key="6">
    <source>
        <dbReference type="EMBL" id="SFD00089.1"/>
    </source>
</evidence>
<accession>A0A1I1NR46</accession>
<proteinExistence type="inferred from homology"/>
<feature type="transmembrane region" description="Helical" evidence="3">
    <location>
        <begin position="483"/>
        <end position="502"/>
    </location>
</feature>
<dbReference type="GO" id="GO:0017004">
    <property type="term" value="P:cytochrome complex assembly"/>
    <property type="evidence" value="ECO:0007669"/>
    <property type="project" value="UniProtKB-KW"/>
</dbReference>
<dbReference type="Pfam" id="PF01578">
    <property type="entry name" value="Cytochrom_C_asm"/>
    <property type="match status" value="1"/>
</dbReference>
<feature type="transmembrane region" description="Helical" evidence="3">
    <location>
        <begin position="807"/>
        <end position="827"/>
    </location>
</feature>